<dbReference type="Gene3D" id="3.40.50.300">
    <property type="entry name" value="P-loop containing nucleotide triphosphate hydrolases"/>
    <property type="match status" value="1"/>
</dbReference>
<dbReference type="InterPro" id="IPR011990">
    <property type="entry name" value="TPR-like_helical_dom_sf"/>
</dbReference>
<evidence type="ECO:0000259" key="3">
    <source>
        <dbReference type="PROSITE" id="PS51755"/>
    </source>
</evidence>
<dbReference type="SUPFAM" id="SSF46894">
    <property type="entry name" value="C-terminal effector domain of the bipartite response regulators"/>
    <property type="match status" value="1"/>
</dbReference>
<feature type="domain" description="OmpR/PhoB-type" evidence="3">
    <location>
        <begin position="10"/>
        <end position="108"/>
    </location>
</feature>
<gene>
    <name evidence="4" type="ORF">GCM10007857_19740</name>
</gene>
<proteinExistence type="predicted"/>
<dbReference type="PRINTS" id="PR00364">
    <property type="entry name" value="DISEASERSIST"/>
</dbReference>
<evidence type="ECO:0000256" key="2">
    <source>
        <dbReference type="PROSITE-ProRule" id="PRU01091"/>
    </source>
</evidence>
<dbReference type="InterPro" id="IPR058852">
    <property type="entry name" value="HTH_77"/>
</dbReference>
<dbReference type="Gene3D" id="1.25.40.10">
    <property type="entry name" value="Tetratricopeptide repeat domain"/>
    <property type="match status" value="1"/>
</dbReference>
<dbReference type="InterPro" id="IPR016032">
    <property type="entry name" value="Sig_transdc_resp-reg_C-effctor"/>
</dbReference>
<name>A0ABQ6AW65_9BRAD</name>
<dbReference type="PANTHER" id="PTHR47691:SF3">
    <property type="entry name" value="HTH-TYPE TRANSCRIPTIONAL REGULATOR RV0890C-RELATED"/>
    <property type="match status" value="1"/>
</dbReference>
<organism evidence="4 5">
    <name type="scientific">Bradyrhizobium iriomotense</name>
    <dbReference type="NCBI Taxonomy" id="441950"/>
    <lineage>
        <taxon>Bacteria</taxon>
        <taxon>Pseudomonadati</taxon>
        <taxon>Pseudomonadota</taxon>
        <taxon>Alphaproteobacteria</taxon>
        <taxon>Hyphomicrobiales</taxon>
        <taxon>Nitrobacteraceae</taxon>
        <taxon>Bradyrhizobium</taxon>
    </lineage>
</organism>
<dbReference type="EMBL" id="BSOW01000005">
    <property type="protein sequence ID" value="GLR85264.1"/>
    <property type="molecule type" value="Genomic_DNA"/>
</dbReference>
<dbReference type="PANTHER" id="PTHR47691">
    <property type="entry name" value="REGULATOR-RELATED"/>
    <property type="match status" value="1"/>
</dbReference>
<dbReference type="Proteomes" id="UP001156905">
    <property type="component" value="Unassembled WGS sequence"/>
</dbReference>
<comment type="caution">
    <text evidence="4">The sequence shown here is derived from an EMBL/GenBank/DDBJ whole genome shotgun (WGS) entry which is preliminary data.</text>
</comment>
<dbReference type="InterPro" id="IPR036388">
    <property type="entry name" value="WH-like_DNA-bd_sf"/>
</dbReference>
<dbReference type="InterPro" id="IPR001867">
    <property type="entry name" value="OmpR/PhoB-type_DNA-bd"/>
</dbReference>
<dbReference type="SUPFAM" id="SSF52540">
    <property type="entry name" value="P-loop containing nucleoside triphosphate hydrolases"/>
    <property type="match status" value="1"/>
</dbReference>
<dbReference type="CDD" id="cd00383">
    <property type="entry name" value="trans_reg_C"/>
    <property type="match status" value="1"/>
</dbReference>
<dbReference type="RefSeq" id="WP_284264191.1">
    <property type="nucleotide sequence ID" value="NZ_BSOW01000005.1"/>
</dbReference>
<evidence type="ECO:0000313" key="5">
    <source>
        <dbReference type="Proteomes" id="UP001156905"/>
    </source>
</evidence>
<dbReference type="Pfam" id="PF25872">
    <property type="entry name" value="HTH_77"/>
    <property type="match status" value="1"/>
</dbReference>
<dbReference type="InterPro" id="IPR011717">
    <property type="entry name" value="TPR-4"/>
</dbReference>
<dbReference type="InterPro" id="IPR027417">
    <property type="entry name" value="P-loop_NTPase"/>
</dbReference>
<protein>
    <submittedName>
        <fullName evidence="4">Transcriptional regulator</fullName>
    </submittedName>
</protein>
<reference evidence="5" key="1">
    <citation type="journal article" date="2019" name="Int. J. Syst. Evol. Microbiol.">
        <title>The Global Catalogue of Microorganisms (GCM) 10K type strain sequencing project: providing services to taxonomists for standard genome sequencing and annotation.</title>
        <authorList>
            <consortium name="The Broad Institute Genomics Platform"/>
            <consortium name="The Broad Institute Genome Sequencing Center for Infectious Disease"/>
            <person name="Wu L."/>
            <person name="Ma J."/>
        </authorList>
    </citation>
    <scope>NUCLEOTIDE SEQUENCE [LARGE SCALE GENOMIC DNA]</scope>
    <source>
        <strain evidence="5">NBRC 102520</strain>
    </source>
</reference>
<dbReference type="SUPFAM" id="SSF48452">
    <property type="entry name" value="TPR-like"/>
    <property type="match status" value="1"/>
</dbReference>
<keyword evidence="1 2" id="KW-0238">DNA-binding</keyword>
<dbReference type="PROSITE" id="PS51755">
    <property type="entry name" value="OMPR_PHOB"/>
    <property type="match status" value="1"/>
</dbReference>
<dbReference type="Pfam" id="PF00931">
    <property type="entry name" value="NB-ARC"/>
    <property type="match status" value="1"/>
</dbReference>
<sequence>MPPVPATSSVEGFAFGPFRLFPARHLLLKGSKPLRLGGRALDTLTALVEQAGKLVSKDDLEARVWPNARVSESALRVHIAVLRRVLGEDGDNDRFIKTVPGRGYCFVASTSKVSNDQIAIPDERKGNMPTTRVRMLGRADTVTTLARTLPKERFITIVGPGGIGKTTVALAVAEALDFSYDDGEYFVDLAPISDHTLVLNTLASILGVTLRSGDPLESLTRFLTNKRLLLLLDSCEHVVTAVAEIAETICNRTSGVHILATSRERLRVQGEQVHRLSPLDVPPAGKSLTAADALLFSSVQLFIDCVTATLEDFQLRDIDAPRIADICRHLDGIPLAIEIAAGRVDAFGVAGLATQISNRFQLLTQGRRTALARHQTLSRALDWSYELLSEAERAVLRRLSIFVGRFTFDAAAAVGPPGDGEADFAELLANLVSKSLVTADIGRSKVRYRLFDTTRAYAFEKLLESGEHSTQARRHATHLCEVMKHAENDWNALSTSDWLAEYGDHIDDIRSALEWALAESSASELAVDLTVAAVPLWLQLSLMDECKRRVEQALDTLRSHSADQLERKMHLYAALGSTLIYTDLGPRARDAWTSTYDIAEGLANIDYKLRALWGLWVDRINSGEYNESLSLAKRFSSAAEPSIDPLDGLVGDRMLGTTLHLMGEQAEARLYTERMLSGYGPITRAPHMVRFQFDQRSTSTCFQARILWLLGFPDQATRLADRASSDCLATGHLLSICTVLGQGGCLVALLNGDLDKADEFCSALIDRSKHAPGLWYDWALYFRGVILARRGDHVEGLRRLRPLLSVAPEILSMPRYLPLLAEAATCLAACGELPEALATINRALERSTRQQEHWYTPELLRIKAELTLSEGFADAAAELLDNSSEWARRQGANSWELRAAISLLRLRGNQNEAARNNLASILARFTEGFLSGDLRMARNLLGASG</sequence>
<keyword evidence="5" id="KW-1185">Reference proteome</keyword>
<dbReference type="Pfam" id="PF00486">
    <property type="entry name" value="Trans_reg_C"/>
    <property type="match status" value="1"/>
</dbReference>
<dbReference type="Pfam" id="PF07721">
    <property type="entry name" value="TPR_4"/>
    <property type="match status" value="1"/>
</dbReference>
<dbReference type="SMART" id="SM00862">
    <property type="entry name" value="Trans_reg_C"/>
    <property type="match status" value="1"/>
</dbReference>
<dbReference type="Gene3D" id="1.10.10.10">
    <property type="entry name" value="Winged helix-like DNA-binding domain superfamily/Winged helix DNA-binding domain"/>
    <property type="match status" value="1"/>
</dbReference>
<dbReference type="InterPro" id="IPR002182">
    <property type="entry name" value="NB-ARC"/>
</dbReference>
<feature type="DNA-binding region" description="OmpR/PhoB-type" evidence="2">
    <location>
        <begin position="10"/>
        <end position="108"/>
    </location>
</feature>
<accession>A0ABQ6AW65</accession>
<evidence type="ECO:0000313" key="4">
    <source>
        <dbReference type="EMBL" id="GLR85264.1"/>
    </source>
</evidence>
<evidence type="ECO:0000256" key="1">
    <source>
        <dbReference type="ARBA" id="ARBA00023125"/>
    </source>
</evidence>